<feature type="region of interest" description="Disordered" evidence="1">
    <location>
        <begin position="75"/>
        <end position="100"/>
    </location>
</feature>
<name>A0A4Y2BW68_ARAVE</name>
<comment type="caution">
    <text evidence="2">The sequence shown here is derived from an EMBL/GenBank/DDBJ whole genome shotgun (WGS) entry which is preliminary data.</text>
</comment>
<dbReference type="AlphaFoldDB" id="A0A4Y2BW68"/>
<evidence type="ECO:0000313" key="2">
    <source>
        <dbReference type="EMBL" id="GBL96183.1"/>
    </source>
</evidence>
<evidence type="ECO:0000256" key="1">
    <source>
        <dbReference type="SAM" id="MobiDB-lite"/>
    </source>
</evidence>
<dbReference type="EMBL" id="BGPR01000118">
    <property type="protein sequence ID" value="GBL96183.1"/>
    <property type="molecule type" value="Genomic_DNA"/>
</dbReference>
<organism evidence="2 3">
    <name type="scientific">Araneus ventricosus</name>
    <name type="common">Orbweaver spider</name>
    <name type="synonym">Epeira ventricosa</name>
    <dbReference type="NCBI Taxonomy" id="182803"/>
    <lineage>
        <taxon>Eukaryota</taxon>
        <taxon>Metazoa</taxon>
        <taxon>Ecdysozoa</taxon>
        <taxon>Arthropoda</taxon>
        <taxon>Chelicerata</taxon>
        <taxon>Arachnida</taxon>
        <taxon>Araneae</taxon>
        <taxon>Araneomorphae</taxon>
        <taxon>Entelegynae</taxon>
        <taxon>Araneoidea</taxon>
        <taxon>Araneidae</taxon>
        <taxon>Araneus</taxon>
    </lineage>
</organism>
<sequence>MFQYFTAGFADATEHVLSRRVERAPSCCSIQSELPIKSRTPFSSPPPPEDIFKFYESVERRLLQSVEELLERQVDAPPEKHSRTGGATFKKNKICESRDS</sequence>
<evidence type="ECO:0000313" key="3">
    <source>
        <dbReference type="Proteomes" id="UP000499080"/>
    </source>
</evidence>
<keyword evidence="3" id="KW-1185">Reference proteome</keyword>
<gene>
    <name evidence="2" type="ORF">AVEN_118733_1</name>
</gene>
<accession>A0A4Y2BW68</accession>
<proteinExistence type="predicted"/>
<reference evidence="2 3" key="1">
    <citation type="journal article" date="2019" name="Sci. Rep.">
        <title>Orb-weaving spider Araneus ventricosus genome elucidates the spidroin gene catalogue.</title>
        <authorList>
            <person name="Kono N."/>
            <person name="Nakamura H."/>
            <person name="Ohtoshi R."/>
            <person name="Moran D.A.P."/>
            <person name="Shinohara A."/>
            <person name="Yoshida Y."/>
            <person name="Fujiwara M."/>
            <person name="Mori M."/>
            <person name="Tomita M."/>
            <person name="Arakawa K."/>
        </authorList>
    </citation>
    <scope>NUCLEOTIDE SEQUENCE [LARGE SCALE GENOMIC DNA]</scope>
</reference>
<dbReference type="Proteomes" id="UP000499080">
    <property type="component" value="Unassembled WGS sequence"/>
</dbReference>
<protein>
    <submittedName>
        <fullName evidence="2">Uncharacterized protein</fullName>
    </submittedName>
</protein>